<feature type="chain" id="PRO_5003139264" evidence="2">
    <location>
        <begin position="24"/>
        <end position="343"/>
    </location>
</feature>
<feature type="compositionally biased region" description="Low complexity" evidence="1">
    <location>
        <begin position="305"/>
        <end position="319"/>
    </location>
</feature>
<gene>
    <name evidence="3" type="primary">CG14218-RA</name>
</gene>
<feature type="compositionally biased region" description="Polar residues" evidence="1">
    <location>
        <begin position="327"/>
        <end position="338"/>
    </location>
</feature>
<evidence type="ECO:0000256" key="2">
    <source>
        <dbReference type="SAM" id="SignalP"/>
    </source>
</evidence>
<dbReference type="VEuPathDB" id="VectorBase:FBgn0031031"/>
<dbReference type="ExpressionAtlas" id="E0R929">
    <property type="expression patterns" value="baseline and differential"/>
</dbReference>
<feature type="region of interest" description="Disordered" evidence="1">
    <location>
        <begin position="183"/>
        <end position="202"/>
    </location>
</feature>
<feature type="compositionally biased region" description="Pro residues" evidence="1">
    <location>
        <begin position="79"/>
        <end position="88"/>
    </location>
</feature>
<feature type="signal peptide" evidence="2">
    <location>
        <begin position="1"/>
        <end position="23"/>
    </location>
</feature>
<organism evidence="3">
    <name type="scientific">Drosophila melanogaster</name>
    <name type="common">Fruit fly</name>
    <dbReference type="NCBI Taxonomy" id="7227"/>
    <lineage>
        <taxon>Eukaryota</taxon>
        <taxon>Metazoa</taxon>
        <taxon>Ecdysozoa</taxon>
        <taxon>Arthropoda</taxon>
        <taxon>Hexapoda</taxon>
        <taxon>Insecta</taxon>
        <taxon>Pterygota</taxon>
        <taxon>Neoptera</taxon>
        <taxon>Endopterygota</taxon>
        <taxon>Diptera</taxon>
        <taxon>Brachycera</taxon>
        <taxon>Muscomorpha</taxon>
        <taxon>Ephydroidea</taxon>
        <taxon>Drosophilidae</taxon>
        <taxon>Drosophila</taxon>
        <taxon>Sophophora</taxon>
    </lineage>
</organism>
<feature type="compositionally biased region" description="Low complexity" evidence="1">
    <location>
        <begin position="62"/>
        <end position="78"/>
    </location>
</feature>
<dbReference type="EMBL" id="BT125597">
    <property type="protein sequence ID" value="ADM26835.1"/>
    <property type="molecule type" value="mRNA"/>
</dbReference>
<feature type="compositionally biased region" description="Low complexity" evidence="1">
    <location>
        <begin position="248"/>
        <end position="265"/>
    </location>
</feature>
<name>E0R929_DROME</name>
<feature type="region of interest" description="Disordered" evidence="1">
    <location>
        <begin position="62"/>
        <end position="94"/>
    </location>
</feature>
<feature type="compositionally biased region" description="Acidic residues" evidence="1">
    <location>
        <begin position="233"/>
        <end position="247"/>
    </location>
</feature>
<feature type="region of interest" description="Disordered" evidence="1">
    <location>
        <begin position="228"/>
        <end position="338"/>
    </location>
</feature>
<reference evidence="3" key="1">
    <citation type="submission" date="2010-08" db="EMBL/GenBank/DDBJ databases">
        <authorList>
            <person name="Carlson J."/>
            <person name="Booth B."/>
            <person name="Frise E."/>
            <person name="Sandler J."/>
            <person name="Wan K."/>
            <person name="Yu C."/>
            <person name="Celniker S."/>
        </authorList>
    </citation>
    <scope>NUCLEOTIDE SEQUENCE</scope>
</reference>
<proteinExistence type="evidence at transcript level"/>
<keyword evidence="2" id="KW-0732">Signal</keyword>
<accession>E0R929</accession>
<evidence type="ECO:0000313" key="3">
    <source>
        <dbReference type="EMBL" id="ADM26835.1"/>
    </source>
</evidence>
<sequence length="343" mass="37681">MRMLRLQLMALLLVGLLLALISADPGPQDTEVAREKRGTITLDFGLLLRNLLLKSAQLSSAKANLARTTRRPPTTTTTTPPPPPPPAPIRIRKSGIRSSVPVSCPGPSMWTTLILRHHDLQRLRRPLHSHLDASDRRCDHVHAQRHWHRLLRRTMTTTMTMMRSQRRQLNLHRLHLLRRRPQLRHAQGHGRAHDPSSPILNSGVPPSWATALSINTFFRSRAVAEATAAADPDSGDLVDSQDPDSVADPDAAAFPVTADGPDSQPASPPPSASRFLVNYESDDDFGQPFAGQRAQDAGQDGGQDQGSAGASGIPASSQGYFPPLELGNTNRFPTFNQQQYFYN</sequence>
<evidence type="ECO:0000256" key="1">
    <source>
        <dbReference type="SAM" id="MobiDB-lite"/>
    </source>
</evidence>
<protein>
    <submittedName>
        <fullName evidence="3">MIP25033p</fullName>
    </submittedName>
</protein>
<dbReference type="AlphaFoldDB" id="E0R929"/>